<organism evidence="1 2">
    <name type="scientific">Phytophthora palmivora</name>
    <dbReference type="NCBI Taxonomy" id="4796"/>
    <lineage>
        <taxon>Eukaryota</taxon>
        <taxon>Sar</taxon>
        <taxon>Stramenopiles</taxon>
        <taxon>Oomycota</taxon>
        <taxon>Peronosporomycetes</taxon>
        <taxon>Peronosporales</taxon>
        <taxon>Peronosporaceae</taxon>
        <taxon>Phytophthora</taxon>
    </lineage>
</organism>
<dbReference type="OrthoDB" id="122348at2759"/>
<protein>
    <submittedName>
        <fullName evidence="1">TRAF3-interacting protein</fullName>
    </submittedName>
</protein>
<gene>
    <name evidence="1" type="ORF">PHPALM_2301</name>
</gene>
<proteinExistence type="predicted"/>
<accession>A0A2P4YQ50</accession>
<dbReference type="Proteomes" id="UP000237271">
    <property type="component" value="Unassembled WGS sequence"/>
</dbReference>
<name>A0A2P4YQ50_9STRA</name>
<sequence>MSSVADIPTSRIWNLDETGMSPQTWSTRKKVLAAKHMRGNVQESNDRTNVSALVCVNADGGFVLQRMNWGYSSVLSESAFLTTKLFIQYFEWFVQVIPPERPVLHFKRIVEDEKRTFRVKERRIVERSDVVAVMLRVR</sequence>
<keyword evidence="2" id="KW-1185">Reference proteome</keyword>
<evidence type="ECO:0000313" key="2">
    <source>
        <dbReference type="Proteomes" id="UP000237271"/>
    </source>
</evidence>
<reference evidence="1 2" key="1">
    <citation type="journal article" date="2017" name="Genome Biol. Evol.">
        <title>Phytophthora megakarya and P. palmivora, closely related causal agents of cacao black pod rot, underwent increases in genome sizes and gene numbers by different mechanisms.</title>
        <authorList>
            <person name="Ali S.S."/>
            <person name="Shao J."/>
            <person name="Lary D.J."/>
            <person name="Kronmiller B."/>
            <person name="Shen D."/>
            <person name="Strem M.D."/>
            <person name="Amoako-Attah I."/>
            <person name="Akrofi A.Y."/>
            <person name="Begoude B.A."/>
            <person name="Ten Hoopen G.M."/>
            <person name="Coulibaly K."/>
            <person name="Kebe B.I."/>
            <person name="Melnick R.L."/>
            <person name="Guiltinan M.J."/>
            <person name="Tyler B.M."/>
            <person name="Meinhardt L.W."/>
            <person name="Bailey B.A."/>
        </authorList>
    </citation>
    <scope>NUCLEOTIDE SEQUENCE [LARGE SCALE GENOMIC DNA]</scope>
    <source>
        <strain evidence="2">sbr112.9</strain>
    </source>
</reference>
<dbReference type="EMBL" id="NCKW01000871">
    <property type="protein sequence ID" value="POM79924.1"/>
    <property type="molecule type" value="Genomic_DNA"/>
</dbReference>
<evidence type="ECO:0000313" key="1">
    <source>
        <dbReference type="EMBL" id="POM79924.1"/>
    </source>
</evidence>
<dbReference type="AlphaFoldDB" id="A0A2P4YQ50"/>
<comment type="caution">
    <text evidence="1">The sequence shown here is derived from an EMBL/GenBank/DDBJ whole genome shotgun (WGS) entry which is preliminary data.</text>
</comment>